<reference evidence="2" key="1">
    <citation type="submission" date="2021-01" db="EMBL/GenBank/DDBJ databases">
        <authorList>
            <person name="Corre E."/>
            <person name="Pelletier E."/>
            <person name="Niang G."/>
            <person name="Scheremetjew M."/>
            <person name="Finn R."/>
            <person name="Kale V."/>
            <person name="Holt S."/>
            <person name="Cochrane G."/>
            <person name="Meng A."/>
            <person name="Brown T."/>
            <person name="Cohen L."/>
        </authorList>
    </citation>
    <scope>NUCLEOTIDE SEQUENCE</scope>
    <source>
        <strain evidence="2">SPMC142</strain>
    </source>
</reference>
<dbReference type="Gene3D" id="3.30.70.100">
    <property type="match status" value="1"/>
</dbReference>
<gene>
    <name evidence="2" type="ORF">SACU0126_LOCUS14605</name>
</gene>
<proteinExistence type="predicted"/>
<dbReference type="GO" id="GO:0046872">
    <property type="term" value="F:metal ion binding"/>
    <property type="evidence" value="ECO:0007669"/>
    <property type="project" value="InterPro"/>
</dbReference>
<organism evidence="2">
    <name type="scientific">Strombidinopsis acuminata</name>
    <dbReference type="NCBI Taxonomy" id="141414"/>
    <lineage>
        <taxon>Eukaryota</taxon>
        <taxon>Sar</taxon>
        <taxon>Alveolata</taxon>
        <taxon>Ciliophora</taxon>
        <taxon>Intramacronucleata</taxon>
        <taxon>Spirotrichea</taxon>
        <taxon>Choreotrichia</taxon>
        <taxon>Choreotrichida</taxon>
        <taxon>Strombidinopsidae</taxon>
        <taxon>Strombidinopsis</taxon>
    </lineage>
</organism>
<protein>
    <recommendedName>
        <fullName evidence="1">HMA domain-containing protein</fullName>
    </recommendedName>
</protein>
<dbReference type="SUPFAM" id="SSF55008">
    <property type="entry name" value="HMA, heavy metal-associated domain"/>
    <property type="match status" value="1"/>
</dbReference>
<evidence type="ECO:0000313" key="2">
    <source>
        <dbReference type="EMBL" id="CAE0555663.1"/>
    </source>
</evidence>
<dbReference type="AlphaFoldDB" id="A0A7S3SJ85"/>
<feature type="domain" description="HMA" evidence="1">
    <location>
        <begin position="25"/>
        <end position="66"/>
    </location>
</feature>
<sequence length="108" mass="11751">MESERAHIVLRVLHLTQEDRQTLPRALMNLEGVCNVTVDVVSGVVRVDGAATDVELMRALRALGKEAVVVTHTRGPYGASPRAHSSSSAGLRAQLFLKLLRKNMNCCS</sequence>
<name>A0A7S3SJ85_9SPIT</name>
<accession>A0A7S3SJ85</accession>
<dbReference type="Pfam" id="PF00403">
    <property type="entry name" value="HMA"/>
    <property type="match status" value="1"/>
</dbReference>
<dbReference type="InterPro" id="IPR036163">
    <property type="entry name" value="HMA_dom_sf"/>
</dbReference>
<dbReference type="EMBL" id="HBIQ01046059">
    <property type="protein sequence ID" value="CAE0555663.1"/>
    <property type="molecule type" value="Transcribed_RNA"/>
</dbReference>
<dbReference type="InterPro" id="IPR006121">
    <property type="entry name" value="HMA_dom"/>
</dbReference>
<evidence type="ECO:0000259" key="1">
    <source>
        <dbReference type="Pfam" id="PF00403"/>
    </source>
</evidence>